<evidence type="ECO:0000256" key="2">
    <source>
        <dbReference type="SAM" id="SignalP"/>
    </source>
</evidence>
<keyword evidence="2" id="KW-0732">Signal</keyword>
<feature type="signal peptide" evidence="2">
    <location>
        <begin position="1"/>
        <end position="22"/>
    </location>
</feature>
<dbReference type="OrthoDB" id="7977759at2759"/>
<evidence type="ECO:0000256" key="1">
    <source>
        <dbReference type="SAM" id="MobiDB-lite"/>
    </source>
</evidence>
<feature type="compositionally biased region" description="Acidic residues" evidence="1">
    <location>
        <begin position="351"/>
        <end position="364"/>
    </location>
</feature>
<dbReference type="Proteomes" id="UP000095300">
    <property type="component" value="Unassembled WGS sequence"/>
</dbReference>
<organism evidence="3 4">
    <name type="scientific">Stomoxys calcitrans</name>
    <name type="common">Stable fly</name>
    <name type="synonym">Conops calcitrans</name>
    <dbReference type="NCBI Taxonomy" id="35570"/>
    <lineage>
        <taxon>Eukaryota</taxon>
        <taxon>Metazoa</taxon>
        <taxon>Ecdysozoa</taxon>
        <taxon>Arthropoda</taxon>
        <taxon>Hexapoda</taxon>
        <taxon>Insecta</taxon>
        <taxon>Pterygota</taxon>
        <taxon>Neoptera</taxon>
        <taxon>Endopterygota</taxon>
        <taxon>Diptera</taxon>
        <taxon>Brachycera</taxon>
        <taxon>Muscomorpha</taxon>
        <taxon>Muscoidea</taxon>
        <taxon>Muscidae</taxon>
        <taxon>Stomoxys</taxon>
    </lineage>
</organism>
<evidence type="ECO:0008006" key="5">
    <source>
        <dbReference type="Google" id="ProtNLM"/>
    </source>
</evidence>
<keyword evidence="4" id="KW-1185">Reference proteome</keyword>
<evidence type="ECO:0000313" key="3">
    <source>
        <dbReference type="EnsemblMetazoa" id="SCAU011686-PA"/>
    </source>
</evidence>
<sequence>MGQFKGILLFIALMCLTHCSFGANEMIGLLDNYKDLTGDEIKALLPLFEQLQLQYDLIMKEANKEDVKVEGEFAKIYEATIKEFDSQFASFMDEDATTVYDTSLPTVEDIMGKPDWENMTPEQRDEFLDIQSILQDTLDETKEGLNELVARAVQIEAELIKINKPKIVMGVLNGLSAIYKVASRVGRASYCTYSHMPQLNASLHQVYDGVDCYLLTTSLIVRIQNEIYDTVKVLRKTISDLAVVYKKVANKNTLMGKIVTMIMNMKKVTWSVFGALRQAHDVIGLVVTQLPETTSNIYKCGTNMLDNVPFIVETVSNVTECITFVDNSKPDYGFLDPENSTRIPELYPDPESGETDSDESWELF</sequence>
<feature type="chain" id="PRO_5009327335" description="Protein TsetseEP domain-containing protein" evidence="2">
    <location>
        <begin position="23"/>
        <end position="364"/>
    </location>
</feature>
<dbReference type="EnsemblMetazoa" id="SCAU011686-RA">
    <property type="protein sequence ID" value="SCAU011686-PA"/>
    <property type="gene ID" value="SCAU011686"/>
</dbReference>
<dbReference type="VEuPathDB" id="VectorBase:SCAU011686"/>
<reference evidence="3" key="1">
    <citation type="submission" date="2020-05" db="UniProtKB">
        <authorList>
            <consortium name="EnsemblMetazoa"/>
        </authorList>
    </citation>
    <scope>IDENTIFICATION</scope>
    <source>
        <strain evidence="3">USDA</strain>
    </source>
</reference>
<feature type="region of interest" description="Disordered" evidence="1">
    <location>
        <begin position="339"/>
        <end position="364"/>
    </location>
</feature>
<protein>
    <recommendedName>
        <fullName evidence="5">Protein TsetseEP domain-containing protein</fullName>
    </recommendedName>
</protein>
<accession>A0A1I8PW77</accession>
<dbReference type="STRING" id="35570.A0A1I8PW77"/>
<name>A0A1I8PW77_STOCA</name>
<proteinExistence type="predicted"/>
<dbReference type="KEGG" id="scac:106093452"/>
<dbReference type="AlphaFoldDB" id="A0A1I8PW77"/>
<gene>
    <name evidence="3" type="primary">106093452</name>
</gene>
<evidence type="ECO:0000313" key="4">
    <source>
        <dbReference type="Proteomes" id="UP000095300"/>
    </source>
</evidence>